<keyword evidence="3" id="KW-1185">Reference proteome</keyword>
<protein>
    <recommendedName>
        <fullName evidence="1">Plasmid pRiA4b Orf3-like domain-containing protein</fullName>
    </recommendedName>
</protein>
<dbReference type="RefSeq" id="WP_105044699.1">
    <property type="nucleotide sequence ID" value="NZ_MQWA01000001.1"/>
</dbReference>
<dbReference type="Gene3D" id="3.10.290.30">
    <property type="entry name" value="MM3350-like"/>
    <property type="match status" value="1"/>
</dbReference>
<comment type="caution">
    <text evidence="2">The sequence shown here is derived from an EMBL/GenBank/DDBJ whole genome shotgun (WGS) entry which is preliminary data.</text>
</comment>
<organism evidence="2 3">
    <name type="scientific">Rubritalea profundi</name>
    <dbReference type="NCBI Taxonomy" id="1658618"/>
    <lineage>
        <taxon>Bacteria</taxon>
        <taxon>Pseudomonadati</taxon>
        <taxon>Verrucomicrobiota</taxon>
        <taxon>Verrucomicrobiia</taxon>
        <taxon>Verrucomicrobiales</taxon>
        <taxon>Rubritaleaceae</taxon>
        <taxon>Rubritalea</taxon>
    </lineage>
</organism>
<gene>
    <name evidence="2" type="ORF">BSZ32_17990</name>
</gene>
<name>A0A2S7U596_9BACT</name>
<dbReference type="AlphaFoldDB" id="A0A2S7U596"/>
<dbReference type="SUPFAM" id="SSF159941">
    <property type="entry name" value="MM3350-like"/>
    <property type="match status" value="1"/>
</dbReference>
<dbReference type="OrthoDB" id="9801392at2"/>
<evidence type="ECO:0000313" key="3">
    <source>
        <dbReference type="Proteomes" id="UP000239907"/>
    </source>
</evidence>
<proteinExistence type="predicted"/>
<evidence type="ECO:0000313" key="2">
    <source>
        <dbReference type="EMBL" id="PQJ30175.1"/>
    </source>
</evidence>
<sequence>MAHHTYSITFGTGKDKAVAKVRVVETASLFELADVLLTAIGFDLDHAFGFHSSLKSPYDRNMKREFTAFADQGEGRLESDTGVESTKVCDVFSEGEKMLFHFDYGDDWIFIVQCLSIEKTNSRKRKPEILEVVGIFPEQYPDYDEE</sequence>
<feature type="domain" description="Plasmid pRiA4b Orf3-like" evidence="1">
    <location>
        <begin position="12"/>
        <end position="134"/>
    </location>
</feature>
<reference evidence="2 3" key="1">
    <citation type="submission" date="2016-12" db="EMBL/GenBank/DDBJ databases">
        <title>Study of bacterial adaptation to deep sea.</title>
        <authorList>
            <person name="Song J."/>
            <person name="Yoshizawa S."/>
            <person name="Kogure K."/>
        </authorList>
    </citation>
    <scope>NUCLEOTIDE SEQUENCE [LARGE SCALE GENOMIC DNA]</scope>
    <source>
        <strain evidence="2 3">SAORIC-165</strain>
    </source>
</reference>
<dbReference type="Proteomes" id="UP000239907">
    <property type="component" value="Unassembled WGS sequence"/>
</dbReference>
<dbReference type="EMBL" id="MQWA01000001">
    <property type="protein sequence ID" value="PQJ30175.1"/>
    <property type="molecule type" value="Genomic_DNA"/>
</dbReference>
<accession>A0A2S7U596</accession>
<dbReference type="InterPro" id="IPR024047">
    <property type="entry name" value="MM3350-like_sf"/>
</dbReference>
<dbReference type="InterPro" id="IPR012912">
    <property type="entry name" value="Plasmid_pRiA4b_Orf3-like"/>
</dbReference>
<evidence type="ECO:0000259" key="1">
    <source>
        <dbReference type="Pfam" id="PF07929"/>
    </source>
</evidence>
<dbReference type="Pfam" id="PF07929">
    <property type="entry name" value="PRiA4_ORF3"/>
    <property type="match status" value="1"/>
</dbReference>